<dbReference type="AlphaFoldDB" id="A0A3M0CU23"/>
<protein>
    <recommendedName>
        <fullName evidence="1">DUF8128 domain-containing protein</fullName>
    </recommendedName>
</protein>
<reference evidence="3 4" key="1">
    <citation type="journal article" date="2015" name="Stand. Genomic Sci.">
        <title>Genomic Encyclopedia of Bacterial and Archaeal Type Strains, Phase III: the genomes of soil and plant-associated and newly described type strains.</title>
        <authorList>
            <person name="Whitman W.B."/>
            <person name="Woyke T."/>
            <person name="Klenk H.P."/>
            <person name="Zhou Y."/>
            <person name="Lilburn T.G."/>
            <person name="Beck B.J."/>
            <person name="De Vos P."/>
            <person name="Vandamme P."/>
            <person name="Eisen J.A."/>
            <person name="Garrity G."/>
            <person name="Hugenholtz P."/>
            <person name="Kyrpides N.C."/>
        </authorList>
    </citation>
    <scope>NUCLEOTIDE SEQUENCE [LARGE SCALE GENOMIC DNA]</scope>
    <source>
        <strain evidence="3 4">CGMCC 1.10124</strain>
    </source>
</reference>
<dbReference type="Proteomes" id="UP000277326">
    <property type="component" value="Unassembled WGS sequence"/>
</dbReference>
<reference evidence="3" key="3">
    <citation type="submission" date="2018-10" db="EMBL/GenBank/DDBJ databases">
        <authorList>
            <person name="Whitman W."/>
            <person name="Huntemann M."/>
            <person name="Clum A."/>
            <person name="Pillay M."/>
            <person name="Palaniappan K."/>
            <person name="Varghese N."/>
            <person name="Mikhailova N."/>
            <person name="Stamatis D."/>
            <person name="Reddy T."/>
            <person name="Daum C."/>
            <person name="Shapiro N."/>
            <person name="Ivanova N."/>
            <person name="Kyrpides N."/>
            <person name="Woyke T."/>
        </authorList>
    </citation>
    <scope>NUCLEOTIDE SEQUENCE</scope>
    <source>
        <strain evidence="3">CGMCC 1.10124</strain>
    </source>
</reference>
<dbReference type="Pfam" id="PF26449">
    <property type="entry name" value="DUF8128"/>
    <property type="match status" value="1"/>
</dbReference>
<sequence length="328" mass="37362">MIDLKNRLLHNHTTLSEDEAEQLHHGAGSQYTVEVKPPRNGDIPSTLNQFVRGITEYQTKWLGLSNASPVIAYEIRRSQSGELTYQYTVPSKRLERKLRTNLSEQIPGLGFETGVDGLPVLKDDTIGGGLLTVGRRDCYPLRTEYDIPPINALTAALHRHAMWDTKFVVQILFQPKIGEPVRNRLWIRRAYKQLGYLRKEKPDIFPWHDRPATPRERQQADAIEDKAGSPRFDVSIRFLVIGAGEHTPSRVKELAGAFNHFEDATTGQYLNTSTVRSLRESRFLEFADAVRRREFDDWSLSFQASTSELAALVSIPDRNQQNIRTAQP</sequence>
<evidence type="ECO:0000259" key="1">
    <source>
        <dbReference type="Pfam" id="PF26449"/>
    </source>
</evidence>
<accession>A0A3M0CU23</accession>
<evidence type="ECO:0000313" key="4">
    <source>
        <dbReference type="Proteomes" id="UP000277326"/>
    </source>
</evidence>
<reference evidence="2 5" key="2">
    <citation type="submission" date="2018-07" db="EMBL/GenBank/DDBJ databases">
        <title>Genome sequences of Haloplanus aerogenes JCM 16430T.</title>
        <authorList>
            <person name="Kim Y.B."/>
            <person name="Roh S.W."/>
        </authorList>
    </citation>
    <scope>NUCLEOTIDE SEQUENCE [LARGE SCALE GENOMIC DNA]</scope>
    <source>
        <strain evidence="2 5">JCM 16430</strain>
    </source>
</reference>
<dbReference type="InterPro" id="IPR058441">
    <property type="entry name" value="DUF8128"/>
</dbReference>
<keyword evidence="5" id="KW-1185">Reference proteome</keyword>
<evidence type="ECO:0000313" key="3">
    <source>
        <dbReference type="EMBL" id="RMB12922.1"/>
    </source>
</evidence>
<evidence type="ECO:0000313" key="5">
    <source>
        <dbReference type="Proteomes" id="UP000282007"/>
    </source>
</evidence>
<dbReference type="OrthoDB" id="268875at2157"/>
<dbReference type="GeneID" id="38472709"/>
<name>A0A3M0CU23_9EURY</name>
<evidence type="ECO:0000313" key="2">
    <source>
        <dbReference type="EMBL" id="AZH26684.1"/>
    </source>
</evidence>
<gene>
    <name evidence="3" type="ORF">ATH50_3078</name>
    <name evidence="2" type="ORF">DU502_15445</name>
</gene>
<dbReference type="EMBL" id="REFS01000006">
    <property type="protein sequence ID" value="RMB12922.1"/>
    <property type="molecule type" value="Genomic_DNA"/>
</dbReference>
<organism evidence="3 4">
    <name type="scientific">Haloplanus aerogenes</name>
    <dbReference type="NCBI Taxonomy" id="660522"/>
    <lineage>
        <taxon>Archaea</taxon>
        <taxon>Methanobacteriati</taxon>
        <taxon>Methanobacteriota</taxon>
        <taxon>Stenosarchaea group</taxon>
        <taxon>Halobacteria</taxon>
        <taxon>Halobacteriales</taxon>
        <taxon>Haloferacaceae</taxon>
        <taxon>Haloplanus</taxon>
    </lineage>
</organism>
<dbReference type="EMBL" id="CP034145">
    <property type="protein sequence ID" value="AZH26684.1"/>
    <property type="molecule type" value="Genomic_DNA"/>
</dbReference>
<proteinExistence type="predicted"/>
<dbReference type="RefSeq" id="WP_121921642.1">
    <property type="nucleotide sequence ID" value="NZ_CP034145.1"/>
</dbReference>
<dbReference type="Proteomes" id="UP000282007">
    <property type="component" value="Chromosome"/>
</dbReference>
<feature type="domain" description="DUF8128" evidence="1">
    <location>
        <begin position="7"/>
        <end position="327"/>
    </location>
</feature>
<dbReference type="KEGG" id="haer:DU502_15445"/>